<comment type="caution">
    <text evidence="1">The sequence shown here is derived from an EMBL/GenBank/DDBJ whole genome shotgun (WGS) entry which is preliminary data.</text>
</comment>
<evidence type="ECO:0000313" key="2">
    <source>
        <dbReference type="Proteomes" id="UP000034881"/>
    </source>
</evidence>
<protein>
    <submittedName>
        <fullName evidence="1">Tetratricopeptide TPR_2 repeat protein</fullName>
    </submittedName>
</protein>
<name>A0A0G0TXG6_9BACT</name>
<dbReference type="Proteomes" id="UP000034881">
    <property type="component" value="Unassembled WGS sequence"/>
</dbReference>
<accession>A0A0G0TXG6</accession>
<reference evidence="1 2" key="1">
    <citation type="journal article" date="2015" name="Nature">
        <title>rRNA introns, odd ribosomes, and small enigmatic genomes across a large radiation of phyla.</title>
        <authorList>
            <person name="Brown C.T."/>
            <person name="Hug L.A."/>
            <person name="Thomas B.C."/>
            <person name="Sharon I."/>
            <person name="Castelle C.J."/>
            <person name="Singh A."/>
            <person name="Wilkins M.J."/>
            <person name="Williams K.H."/>
            <person name="Banfield J.F."/>
        </authorList>
    </citation>
    <scope>NUCLEOTIDE SEQUENCE [LARGE SCALE GENOMIC DNA]</scope>
</reference>
<dbReference type="PATRIC" id="fig|1618431.3.peg.98"/>
<evidence type="ECO:0000313" key="1">
    <source>
        <dbReference type="EMBL" id="KKR42647.1"/>
    </source>
</evidence>
<dbReference type="AlphaFoldDB" id="A0A0G0TXG6"/>
<gene>
    <name evidence="1" type="ORF">UT77_C0001G0098</name>
</gene>
<organism evidence="1 2">
    <name type="scientific">Candidatus Daviesbacteria bacterium GW2011_GWC2_40_12</name>
    <dbReference type="NCBI Taxonomy" id="1618431"/>
    <lineage>
        <taxon>Bacteria</taxon>
        <taxon>Candidatus Daviesiibacteriota</taxon>
    </lineage>
</organism>
<dbReference type="EMBL" id="LBYB01000001">
    <property type="protein sequence ID" value="KKR42647.1"/>
    <property type="molecule type" value="Genomic_DNA"/>
</dbReference>
<proteinExistence type="predicted"/>
<sequence length="345" mass="40709">MDPKKNLRIFAKNILYKINKNPVSKALYDYEIQKRSGMPFTSILQLSRHIQMFSPFTCELQPVNDWYGHATILKKFLGLPKNYQFKFIIEHGTFLSEQVADIELESNLPSFVTYSKYREGILKKYRPHTYAIGPLIHYASHYLTQDQLKREKRRLGKTILFFPSHSLIGLTNEYDMEWSYKKIKSIAKGFDTIRVCIYWRDVLLGRHKFYLDKGIECVTAGHILDPNFLPRVKSIIQTADLTVSNDASSPLSYCIYMNKPHIIFYQRPEMHGKIYFKKVMSDYWKSDPYNEIVKEFSKIKFKITDKQCRLINYYCGTENVKSKAELKKIVQETEQFYKKTKTGNI</sequence>